<dbReference type="PANTHER" id="PTHR38099:SF1">
    <property type="entry name" value="LARGE RIBOSOMAL RNA SUBUNIT ACCUMULATION PROTEIN YCED"/>
    <property type="match status" value="1"/>
</dbReference>
<dbReference type="STRING" id="592050.SAMN05421875_103191"/>
<dbReference type="PANTHER" id="PTHR38099">
    <property type="entry name" value="LARGE RIBOSOMAL RNA SUBUNIT ACCUMULATION PROTEIN YCED"/>
    <property type="match status" value="1"/>
</dbReference>
<evidence type="ECO:0000256" key="2">
    <source>
        <dbReference type="ARBA" id="ARBA00010740"/>
    </source>
</evidence>
<dbReference type="RefSeq" id="WP_026436402.1">
    <property type="nucleotide sequence ID" value="NZ_CAXIQL010000040.1"/>
</dbReference>
<evidence type="ECO:0000313" key="7">
    <source>
        <dbReference type="Proteomes" id="UP000199002"/>
    </source>
</evidence>
<dbReference type="Pfam" id="PF02620">
    <property type="entry name" value="YceD"/>
    <property type="match status" value="1"/>
</dbReference>
<gene>
    <name evidence="6" type="ORF">SAMN05421875_103191</name>
</gene>
<dbReference type="GO" id="GO:0042254">
    <property type="term" value="P:ribosome biogenesis"/>
    <property type="evidence" value="ECO:0007669"/>
    <property type="project" value="UniProtKB-KW"/>
</dbReference>
<evidence type="ECO:0000256" key="4">
    <source>
        <dbReference type="ARBA" id="ARBA00022517"/>
    </source>
</evidence>
<dbReference type="Proteomes" id="UP000199002">
    <property type="component" value="Unassembled WGS sequence"/>
</dbReference>
<comment type="similarity">
    <text evidence="2">Belongs to the DUF177 domain family.</text>
</comment>
<organism evidence="6 7">
    <name type="scientific">Acidovorax soli</name>
    <dbReference type="NCBI Taxonomy" id="592050"/>
    <lineage>
        <taxon>Bacteria</taxon>
        <taxon>Pseudomonadati</taxon>
        <taxon>Pseudomonadota</taxon>
        <taxon>Betaproteobacteria</taxon>
        <taxon>Burkholderiales</taxon>
        <taxon>Comamonadaceae</taxon>
        <taxon>Acidovorax</taxon>
    </lineage>
</organism>
<name>A0A1H3X5H1_9BURK</name>
<comment type="function">
    <text evidence="1">Plays a role in synthesis, processing and/or stability of 23S rRNA.</text>
</comment>
<dbReference type="AlphaFoldDB" id="A0A1H3X5H1"/>
<dbReference type="GO" id="GO:0005829">
    <property type="term" value="C:cytosol"/>
    <property type="evidence" value="ECO:0007669"/>
    <property type="project" value="TreeGrafter"/>
</dbReference>
<dbReference type="InterPro" id="IPR039255">
    <property type="entry name" value="YceD_bac"/>
</dbReference>
<dbReference type="GeneID" id="34233780"/>
<evidence type="ECO:0000256" key="3">
    <source>
        <dbReference type="ARBA" id="ARBA00015716"/>
    </source>
</evidence>
<keyword evidence="4" id="KW-0690">Ribosome biogenesis</keyword>
<evidence type="ECO:0000256" key="5">
    <source>
        <dbReference type="ARBA" id="ARBA00031841"/>
    </source>
</evidence>
<evidence type="ECO:0000256" key="1">
    <source>
        <dbReference type="ARBA" id="ARBA00002868"/>
    </source>
</evidence>
<dbReference type="EMBL" id="FNQJ01000003">
    <property type="protein sequence ID" value="SDZ93914.1"/>
    <property type="molecule type" value="Genomic_DNA"/>
</dbReference>
<reference evidence="7" key="1">
    <citation type="submission" date="2016-10" db="EMBL/GenBank/DDBJ databases">
        <authorList>
            <person name="Varghese N."/>
            <person name="Submissions S."/>
        </authorList>
    </citation>
    <scope>NUCLEOTIDE SEQUENCE [LARGE SCALE GENOMIC DNA]</scope>
    <source>
        <strain evidence="7">DSM 25157</strain>
    </source>
</reference>
<dbReference type="InterPro" id="IPR003772">
    <property type="entry name" value="YceD"/>
</dbReference>
<protein>
    <recommendedName>
        <fullName evidence="3">Large ribosomal RNA subunit accumulation protein YceD</fullName>
    </recommendedName>
    <alternativeName>
        <fullName evidence="5">23S rRNA accumulation protein YceD</fullName>
    </alternativeName>
</protein>
<sequence>MTKEFSPDRLDVKAFAQAGGQLSGHDSLLKYERLSQEAKSLHPDLRVDWTATGELRTALGGIVQVWLHVQVQATFPMECQRCLTPVDVPLAVERSFRFVADEATAEALDDESEEDLLALSREFDLRELIEDELLMALPVVPRHDECPTAVPLASSDDDFEAASAEKPNPFAALASLRKEEKGQ</sequence>
<keyword evidence="7" id="KW-1185">Reference proteome</keyword>
<evidence type="ECO:0000313" key="6">
    <source>
        <dbReference type="EMBL" id="SDZ93914.1"/>
    </source>
</evidence>
<accession>A0A1H3X5H1</accession>
<proteinExistence type="inferred from homology"/>